<dbReference type="RefSeq" id="WP_181927215.1">
    <property type="nucleotide sequence ID" value="NZ_CP054696.1"/>
</dbReference>
<proteinExistence type="predicted"/>
<reference evidence="2" key="1">
    <citation type="submission" date="2020-06" db="EMBL/GenBank/DDBJ databases">
        <title>Nostoc edaphicum CCNP1411 genome.</title>
        <authorList>
            <person name="Fidor A."/>
            <person name="Grabski M."/>
            <person name="Gawor J."/>
            <person name="Gromadka R."/>
            <person name="Wegrzyn G."/>
            <person name="Mazur-Marzec H."/>
        </authorList>
    </citation>
    <scope>NUCLEOTIDE SEQUENCE [LARGE SCALE GENOMIC DNA]</scope>
    <source>
        <strain evidence="2">CCNP1411</strain>
        <plasmid evidence="2">pne_4</plasmid>
    </source>
</reference>
<dbReference type="KEGG" id="ned:HUN01_01315"/>
<accession>A0A7D7QZA5</accession>
<evidence type="ECO:0000313" key="2">
    <source>
        <dbReference type="Proteomes" id="UP000514713"/>
    </source>
</evidence>
<protein>
    <submittedName>
        <fullName evidence="1">Uncharacterized protein</fullName>
    </submittedName>
</protein>
<geneLocation type="plasmid" evidence="2">
    <name>pne_4</name>
</geneLocation>
<sequence>MRVVAIAIDKLKLIRCDRFRDANGVTILWVINYTLSALRVIDDRKYCNSVGDTNAIAPHQFQLINRNRYNPHDTVG</sequence>
<evidence type="ECO:0000313" key="1">
    <source>
        <dbReference type="EMBL" id="QMS86286.1"/>
    </source>
</evidence>
<gene>
    <name evidence="1" type="ORF">HUN01_01315</name>
</gene>
<dbReference type="AlphaFoldDB" id="A0A7D7QZA5"/>
<organism evidence="1 2">
    <name type="scientific">Nostoc edaphicum CCNP1411</name>
    <dbReference type="NCBI Taxonomy" id="1472755"/>
    <lineage>
        <taxon>Bacteria</taxon>
        <taxon>Bacillati</taxon>
        <taxon>Cyanobacteriota</taxon>
        <taxon>Cyanophyceae</taxon>
        <taxon>Nostocales</taxon>
        <taxon>Nostocaceae</taxon>
        <taxon>Nostoc</taxon>
    </lineage>
</organism>
<dbReference type="EMBL" id="CP054696">
    <property type="protein sequence ID" value="QMS86286.1"/>
    <property type="molecule type" value="Genomic_DNA"/>
</dbReference>
<keyword evidence="2" id="KW-1185">Reference proteome</keyword>
<keyword evidence="1" id="KW-0614">Plasmid</keyword>
<name>A0A7D7QZA5_9NOSO</name>
<dbReference type="Proteomes" id="UP000514713">
    <property type="component" value="Plasmid pNe_4"/>
</dbReference>